<dbReference type="PANTHER" id="PTHR19375">
    <property type="entry name" value="HEAT SHOCK PROTEIN 70KDA"/>
    <property type="match status" value="1"/>
</dbReference>
<dbReference type="GO" id="GO:0006950">
    <property type="term" value="P:response to stress"/>
    <property type="evidence" value="ECO:0007669"/>
    <property type="project" value="UniProtKB-ARBA"/>
</dbReference>
<evidence type="ECO:0000313" key="4">
    <source>
        <dbReference type="EMBL" id="PAV84369.1"/>
    </source>
</evidence>
<dbReference type="InterPro" id="IPR018181">
    <property type="entry name" value="Heat_shock_70_CS"/>
</dbReference>
<dbReference type="GO" id="GO:0005524">
    <property type="term" value="F:ATP binding"/>
    <property type="evidence" value="ECO:0007669"/>
    <property type="project" value="UniProtKB-KW"/>
</dbReference>
<dbReference type="Gene3D" id="3.30.420.40">
    <property type="match status" value="3"/>
</dbReference>
<dbReference type="GO" id="GO:0140662">
    <property type="term" value="F:ATP-dependent protein folding chaperone"/>
    <property type="evidence" value="ECO:0007669"/>
    <property type="project" value="InterPro"/>
</dbReference>
<dbReference type="InterPro" id="IPR043129">
    <property type="entry name" value="ATPase_NBD"/>
</dbReference>
<comment type="similarity">
    <text evidence="1">Belongs to the heat shock protein 70 family.</text>
</comment>
<keyword evidence="3" id="KW-0067">ATP-binding</keyword>
<dbReference type="Pfam" id="PF00012">
    <property type="entry name" value="HSP70"/>
    <property type="match status" value="3"/>
</dbReference>
<dbReference type="STRING" id="2018661.A0A2A2LDW9"/>
<evidence type="ECO:0000256" key="1">
    <source>
        <dbReference type="ARBA" id="ARBA00007381"/>
    </source>
</evidence>
<dbReference type="Gene3D" id="2.60.34.10">
    <property type="entry name" value="Substrate Binding Domain Of DNAk, Chain A, domain 1"/>
    <property type="match status" value="1"/>
</dbReference>
<dbReference type="Proteomes" id="UP000218231">
    <property type="component" value="Unassembled WGS sequence"/>
</dbReference>
<dbReference type="InterPro" id="IPR029047">
    <property type="entry name" value="HSP70_peptide-bd_sf"/>
</dbReference>
<evidence type="ECO:0000256" key="3">
    <source>
        <dbReference type="ARBA" id="ARBA00022840"/>
    </source>
</evidence>
<dbReference type="PROSITE" id="PS00329">
    <property type="entry name" value="HSP70_2"/>
    <property type="match status" value="1"/>
</dbReference>
<dbReference type="SUPFAM" id="SSF53067">
    <property type="entry name" value="Actin-like ATPase domain"/>
    <property type="match status" value="1"/>
</dbReference>
<evidence type="ECO:0000256" key="2">
    <source>
        <dbReference type="ARBA" id="ARBA00022741"/>
    </source>
</evidence>
<dbReference type="AlphaFoldDB" id="A0A2A2LDW9"/>
<dbReference type="PROSITE" id="PS01036">
    <property type="entry name" value="HSP70_3"/>
    <property type="match status" value="1"/>
</dbReference>
<keyword evidence="2" id="KW-0547">Nucleotide-binding</keyword>
<organism evidence="4 5">
    <name type="scientific">Diploscapter pachys</name>
    <dbReference type="NCBI Taxonomy" id="2018661"/>
    <lineage>
        <taxon>Eukaryota</taxon>
        <taxon>Metazoa</taxon>
        <taxon>Ecdysozoa</taxon>
        <taxon>Nematoda</taxon>
        <taxon>Chromadorea</taxon>
        <taxon>Rhabditida</taxon>
        <taxon>Rhabditina</taxon>
        <taxon>Rhabditomorpha</taxon>
        <taxon>Rhabditoidea</taxon>
        <taxon>Rhabditidae</taxon>
        <taxon>Diploscapter</taxon>
    </lineage>
</organism>
<proteinExistence type="inferred from homology"/>
<dbReference type="Gene3D" id="3.90.640.10">
    <property type="entry name" value="Actin, Chain A, domain 4"/>
    <property type="match status" value="1"/>
</dbReference>
<keyword evidence="5" id="KW-1185">Reference proteome</keyword>
<reference evidence="4 5" key="1">
    <citation type="journal article" date="2017" name="Curr. Biol.">
        <title>Genome architecture and evolution of a unichromosomal asexual nematode.</title>
        <authorList>
            <person name="Fradin H."/>
            <person name="Zegar C."/>
            <person name="Gutwein M."/>
            <person name="Lucas J."/>
            <person name="Kovtun M."/>
            <person name="Corcoran D."/>
            <person name="Baugh L.R."/>
            <person name="Kiontke K."/>
            <person name="Gunsalus K."/>
            <person name="Fitch D.H."/>
            <person name="Piano F."/>
        </authorList>
    </citation>
    <scope>NUCLEOTIDE SEQUENCE [LARGE SCALE GENOMIC DNA]</scope>
    <source>
        <strain evidence="4">PF1309</strain>
    </source>
</reference>
<comment type="caution">
    <text evidence="4">The sequence shown here is derived from an EMBL/GenBank/DDBJ whole genome shotgun (WGS) entry which is preliminary data.</text>
</comment>
<dbReference type="OrthoDB" id="2401965at2759"/>
<dbReference type="EMBL" id="LIAE01006861">
    <property type="protein sequence ID" value="PAV84369.1"/>
    <property type="molecule type" value="Genomic_DNA"/>
</dbReference>
<name>A0A2A2LDW9_9BILA</name>
<protein>
    <submittedName>
        <fullName evidence="4">Uncharacterized protein</fullName>
    </submittedName>
</protein>
<gene>
    <name evidence="4" type="ORF">WR25_01807</name>
</gene>
<sequence>MNKDKNELNGKTVMIFDLGGGTFDVSIVKINNGIKVIAIAGHNHIGIQIEVNEDEDFTCELTREKLNEMIGPMLDGTLYIVDKAIQQAGMTTSKIDLVLLIGGSTRIPKMQELLTKKFGKDKLRHRINPDEAVAIGASLLAHNLDEFGGDIENNVSIQNRMVVFKIDINGILHVTEEEVETGNIANIKLKYDGKPQGDPDIRRIVQEAKEHEREDAEFNELINKRKAFEKVVYEKKWHIEDNSKNKTALEIVKRYLDWSDKLPSDIKEYDKELAKFNKDIAEYL</sequence>
<dbReference type="InterPro" id="IPR013126">
    <property type="entry name" value="Hsp_70_fam"/>
</dbReference>
<evidence type="ECO:0000313" key="5">
    <source>
        <dbReference type="Proteomes" id="UP000218231"/>
    </source>
</evidence>
<dbReference type="SUPFAM" id="SSF100920">
    <property type="entry name" value="Heat shock protein 70kD (HSP70), peptide-binding domain"/>
    <property type="match status" value="1"/>
</dbReference>
<accession>A0A2A2LDW9</accession>